<dbReference type="SUPFAM" id="SSF51735">
    <property type="entry name" value="NAD(P)-binding Rossmann-fold domains"/>
    <property type="match status" value="1"/>
</dbReference>
<dbReference type="InterPro" id="IPR036291">
    <property type="entry name" value="NAD(P)-bd_dom_sf"/>
</dbReference>
<dbReference type="Pfam" id="PF00107">
    <property type="entry name" value="ADH_zinc_N"/>
    <property type="match status" value="1"/>
</dbReference>
<dbReference type="InterPro" id="IPR013149">
    <property type="entry name" value="ADH-like_C"/>
</dbReference>
<dbReference type="InterPro" id="IPR013154">
    <property type="entry name" value="ADH-like_N"/>
</dbReference>
<dbReference type="InterPro" id="IPR051397">
    <property type="entry name" value="Zn-ADH-like_protein"/>
</dbReference>
<proteinExistence type="predicted"/>
<organism evidence="2 3">
    <name type="scientific">Paragemmobacter ruber</name>
    <dbReference type="NCBI Taxonomy" id="1985673"/>
    <lineage>
        <taxon>Bacteria</taxon>
        <taxon>Pseudomonadati</taxon>
        <taxon>Pseudomonadota</taxon>
        <taxon>Alphaproteobacteria</taxon>
        <taxon>Rhodobacterales</taxon>
        <taxon>Paracoccaceae</taxon>
        <taxon>Paragemmobacter</taxon>
    </lineage>
</organism>
<dbReference type="Pfam" id="PF08240">
    <property type="entry name" value="ADH_N"/>
    <property type="match status" value="1"/>
</dbReference>
<accession>A0ABW9Y659</accession>
<dbReference type="PANTHER" id="PTHR43677">
    <property type="entry name" value="SHORT-CHAIN DEHYDROGENASE/REDUCTASE"/>
    <property type="match status" value="1"/>
</dbReference>
<dbReference type="SMART" id="SM00829">
    <property type="entry name" value="PKS_ER"/>
    <property type="match status" value="1"/>
</dbReference>
<protein>
    <submittedName>
        <fullName evidence="2">Zinc-binding dehydrogenase</fullName>
    </submittedName>
</protein>
<evidence type="ECO:0000313" key="3">
    <source>
        <dbReference type="Proteomes" id="UP001517376"/>
    </source>
</evidence>
<evidence type="ECO:0000259" key="1">
    <source>
        <dbReference type="SMART" id="SM00829"/>
    </source>
</evidence>
<dbReference type="PANTHER" id="PTHR43677:SF4">
    <property type="entry name" value="QUINONE OXIDOREDUCTASE-LIKE PROTEIN 2"/>
    <property type="match status" value="1"/>
</dbReference>
<dbReference type="InterPro" id="IPR011032">
    <property type="entry name" value="GroES-like_sf"/>
</dbReference>
<dbReference type="Gene3D" id="3.40.50.720">
    <property type="entry name" value="NAD(P)-binding Rossmann-like Domain"/>
    <property type="match status" value="1"/>
</dbReference>
<comment type="caution">
    <text evidence="2">The sequence shown here is derived from an EMBL/GenBank/DDBJ whole genome shotgun (WGS) entry which is preliminary data.</text>
</comment>
<dbReference type="InterPro" id="IPR020843">
    <property type="entry name" value="ER"/>
</dbReference>
<feature type="domain" description="Enoyl reductase (ER)" evidence="1">
    <location>
        <begin position="10"/>
        <end position="317"/>
    </location>
</feature>
<keyword evidence="3" id="KW-1185">Reference proteome</keyword>
<reference evidence="3" key="1">
    <citation type="submission" date="2020-01" db="EMBL/GenBank/DDBJ databases">
        <title>Sphingomonas sp. strain CSW-10.</title>
        <authorList>
            <person name="Chen W.-M."/>
        </authorList>
    </citation>
    <scope>NUCLEOTIDE SEQUENCE [LARGE SCALE GENOMIC DNA]</scope>
    <source>
        <strain evidence="3">CCP-1</strain>
    </source>
</reference>
<dbReference type="SUPFAM" id="SSF50129">
    <property type="entry name" value="GroES-like"/>
    <property type="match status" value="1"/>
</dbReference>
<dbReference type="Gene3D" id="3.90.180.10">
    <property type="entry name" value="Medium-chain alcohol dehydrogenases, catalytic domain"/>
    <property type="match status" value="1"/>
</dbReference>
<dbReference type="CDD" id="cd08241">
    <property type="entry name" value="QOR1"/>
    <property type="match status" value="1"/>
</dbReference>
<sequence>MRAWQIDEFGTPATLRDLPDPHPAQGEALVAIAACGLNFADLLMAEGRYQEKPALPFIPGLELAGTVLALGPGTTGPAPGTRVAVYAGHGGLAERGCFPADSLLPLPPAMPMVEAAGFQIAYGTSHLALTHKARLQPGETLLVLGAAGGVGLTAVEVGKRLGARVIAAARGAEKRAIARAAGADEVIDSDHPDLKSALRDLGGADVVYDPVGGPAFDAALRATRPDGRILTIGFASGSVPQVPANLLLVKNITVIGFWWGGYRSFAPALLKGSLATLLDWYAAGDLRPHISHRLPLDRLPEALDLLRSRAATGKVVIDLQQQ</sequence>
<dbReference type="RefSeq" id="WP_161767014.1">
    <property type="nucleotide sequence ID" value="NZ_JAAATW010000002.1"/>
</dbReference>
<dbReference type="Proteomes" id="UP001517376">
    <property type="component" value="Unassembled WGS sequence"/>
</dbReference>
<evidence type="ECO:0000313" key="2">
    <source>
        <dbReference type="EMBL" id="NBE08020.1"/>
    </source>
</evidence>
<name>A0ABW9Y659_9RHOB</name>
<dbReference type="EMBL" id="JAAATW010000002">
    <property type="protein sequence ID" value="NBE08020.1"/>
    <property type="molecule type" value="Genomic_DNA"/>
</dbReference>
<gene>
    <name evidence="2" type="ORF">GU920_10770</name>
</gene>